<dbReference type="Gene3D" id="3.30.160.120">
    <property type="entry name" value="Hypothetical protein MTH1880"/>
    <property type="match status" value="1"/>
</dbReference>
<proteinExistence type="predicted"/>
<reference evidence="1" key="1">
    <citation type="journal article" date="2020" name="ISME J.">
        <title>Gammaproteobacteria mediating utilization of methyl-, sulfur- and petroleum organic compounds in deep ocean hydrothermal plumes.</title>
        <authorList>
            <person name="Zhou Z."/>
            <person name="Liu Y."/>
            <person name="Pan J."/>
            <person name="Cron B.R."/>
            <person name="Toner B.M."/>
            <person name="Anantharaman K."/>
            <person name="Breier J.A."/>
            <person name="Dick G.J."/>
            <person name="Li M."/>
        </authorList>
    </citation>
    <scope>NUCLEOTIDE SEQUENCE</scope>
    <source>
        <strain evidence="1">SZUA-1534</strain>
    </source>
</reference>
<dbReference type="InterPro" id="IPR008032">
    <property type="entry name" value="DUF749"/>
</dbReference>
<protein>
    <submittedName>
        <fullName evidence="1">DUF749 domain-containing protein</fullName>
    </submittedName>
</protein>
<accession>A0A833EBB0</accession>
<dbReference type="Pfam" id="PF05370">
    <property type="entry name" value="DUF749"/>
    <property type="match status" value="1"/>
</dbReference>
<dbReference type="EMBL" id="DQVW01000083">
    <property type="protein sequence ID" value="HIQ32720.1"/>
    <property type="molecule type" value="Genomic_DNA"/>
</dbReference>
<evidence type="ECO:0000313" key="2">
    <source>
        <dbReference type="Proteomes" id="UP000623215"/>
    </source>
</evidence>
<dbReference type="AlphaFoldDB" id="A0A833EBB0"/>
<gene>
    <name evidence="1" type="ORF">EYH55_04495</name>
</gene>
<dbReference type="SUPFAM" id="SSF75412">
    <property type="entry name" value="Hypothetical protein MTH1880"/>
    <property type="match status" value="1"/>
</dbReference>
<dbReference type="InterPro" id="IPR035933">
    <property type="entry name" value="MTH1880"/>
</dbReference>
<comment type="caution">
    <text evidence="1">The sequence shown here is derived from an EMBL/GenBank/DDBJ whole genome shotgun (WGS) entry which is preliminary data.</text>
</comment>
<evidence type="ECO:0000313" key="1">
    <source>
        <dbReference type="EMBL" id="HIQ32720.1"/>
    </source>
</evidence>
<organism evidence="1 2">
    <name type="scientific">Methanothermococcus okinawensis</name>
    <dbReference type="NCBI Taxonomy" id="155863"/>
    <lineage>
        <taxon>Archaea</taxon>
        <taxon>Methanobacteriati</taxon>
        <taxon>Methanobacteriota</taxon>
        <taxon>Methanomada group</taxon>
        <taxon>Methanococci</taxon>
        <taxon>Methanococcales</taxon>
        <taxon>Methanococcaceae</taxon>
        <taxon>Methanothermococcus</taxon>
    </lineage>
</organism>
<sequence>MGNHEHVARLITILSVEEGLKTELAYPIRIRAMIEGRPLKKEDTVAILHILGTTSYQVFFLEDKRSLEVIKSELDKMGVSLNYDSERILERYLERKDRQG</sequence>
<dbReference type="Proteomes" id="UP000623215">
    <property type="component" value="Unassembled WGS sequence"/>
</dbReference>
<name>A0A833EBB0_9EURY</name>